<dbReference type="PROSITE" id="PS51258">
    <property type="entry name" value="MHD1"/>
    <property type="match status" value="1"/>
</dbReference>
<dbReference type="InterPro" id="IPR014770">
    <property type="entry name" value="Munc13_1"/>
</dbReference>
<dbReference type="PANTHER" id="PTHR47263">
    <property type="entry name" value="ADENYLATE CYCLASE ACTIVATION PROTEIN GIT1"/>
    <property type="match status" value="1"/>
</dbReference>
<dbReference type="InterPro" id="IPR035892">
    <property type="entry name" value="C2_domain_sf"/>
</dbReference>
<dbReference type="InterPro" id="IPR014772">
    <property type="entry name" value="Munc13_dom-2"/>
</dbReference>
<dbReference type="PROSITE" id="PS50004">
    <property type="entry name" value="C2"/>
    <property type="match status" value="1"/>
</dbReference>
<dbReference type="PANTHER" id="PTHR47263:SF1">
    <property type="entry name" value="C2 DOMAIN PROTEIN (AFU_ORTHOLOGUE AFUA_7G02350)"/>
    <property type="match status" value="1"/>
</dbReference>
<dbReference type="Proteomes" id="UP000799291">
    <property type="component" value="Unassembled WGS sequence"/>
</dbReference>
<evidence type="ECO:0000259" key="4">
    <source>
        <dbReference type="PROSITE" id="PS51259"/>
    </source>
</evidence>
<dbReference type="InterPro" id="IPR010439">
    <property type="entry name" value="MUN_dom"/>
</dbReference>
<sequence>MDQNRGSNRRLNSLQTRERLQRNGSGSARGKRPVSAQDAYLYALRVAFLAYLLQPRQKRVQHVAAAPKPVQRSSTSVTDLVKDFSLIRDSKSTRFPHGFMNELDKRITGVLVGREKMPEYKDATVKRTFAVFLNEFKAPQFRKSMEKDRRVEDLLLIFFSSATKELQKGKLPTDDSWKLMVDRHVALFIRLISATLTANGWAQDKPELSSRLQTMEKKLLMHDQDLSSENQRNGGQGGSTIEVEVPRSYEVKDMPLVLVVSRIFGISYQAVQDDINRYKSVWTEKAALQDLKTYQAHLSLMSKKTLNSDDFDLDEAYQAWRHQETQDLSQMILAIVQSNPELAKSTPGGAVPQFRPHASTETAYHDPMRKQSDQSDHASSYVIDQPVDMSALNINDDAEDDAAYTYIPPDPRVYYRAVLKEALTYDLADTGLEPSEATSEVPSIKLLSKQSAELLNEIALRWRLPQFSRLILFLDVIKEKYEEQAISLDTLDAAFNYVKEPPPPDKKANRMSVVQVPDSLFDRSKWTIHDYALNQHILTALHQCLLRELFEIMLLVFDSKAPPLGPLMYVLNNHIYDDPLFSAPSEELDQFTEQLRQALKQRAAEVYREILAKIIPETKEEWEFYHVIELGKAVVKLCEKIQKRYRKNPEIMGVSPMMCLVEEMFPAYAADARDLCARIMDVAHEKGEQVPVQDGFDLYKELVEIRRIHKDALPNRRFGFHIEGMLQEFVWRWIEMTDANLIGWVDNAFKVDQFRIESQNPVPMDDERHSVSVVDMFRSFNQSIEQIVSLNWDDDLQYAKFMTAVSKSIGLGLARYCELVEQKFSREMDRLTPEQEAAAGQSRQEKWISMAKDLYTGKEKIEPFNFYPESLVKLNNIEYAMLQLDKLEREINVDACAEVIQKHAPPPQQRIRANNYVFTIKIIEAEDLKACDINGLSDPYVVLGDEYQKRLAKTRVIYGNLNPRWDETIDITTNGPLNIIATIWDWDTLGDHDCVGRTSLKLDPSHFRDFMPREYWLDLDTQGRLLLRVSMEGERDDIQFYFGKAFRTLKRTERDMTRKITDKLSSFINHSLSRRALKALLNRGITVSSVTSYFRGARPQSVVQAPTQQDITKALEPLFDYFNENFAIMKQTLTDPAMIMVMTRLWKEVLVTVEALLVPPLSDKLSQQRPLTRQEVDIVFKWLQLLFDFFHAADGEGGYDGVPMDVLKSPKYHELQNLNFFYFESTEDLIRTSEAMAAATQKRQQEQSQRLNRLSAPAATGHQFGGALGLVGMPSRKHKTIMLSRNLGTMKKAKEEKRKEAQADPNDDMILRILRMRPEAERYLKDRSRQKERLQAAQAAEMIVRQSLNAGGGRMTGTGGLGMGPMGPGPRR</sequence>
<feature type="compositionally biased region" description="Gly residues" evidence="1">
    <location>
        <begin position="1350"/>
        <end position="1366"/>
    </location>
</feature>
<feature type="region of interest" description="Disordered" evidence="1">
    <location>
        <begin position="1"/>
        <end position="32"/>
    </location>
</feature>
<dbReference type="EMBL" id="MU005627">
    <property type="protein sequence ID" value="KAF2676996.1"/>
    <property type="molecule type" value="Genomic_DNA"/>
</dbReference>
<dbReference type="Gene3D" id="1.20.58.1100">
    <property type="match status" value="1"/>
</dbReference>
<dbReference type="Pfam" id="PF00168">
    <property type="entry name" value="C2"/>
    <property type="match status" value="1"/>
</dbReference>
<feature type="region of interest" description="Disordered" evidence="1">
    <location>
        <begin position="1347"/>
        <end position="1372"/>
    </location>
</feature>
<evidence type="ECO:0008006" key="7">
    <source>
        <dbReference type="Google" id="ProtNLM"/>
    </source>
</evidence>
<gene>
    <name evidence="5" type="ORF">K458DRAFT_351005</name>
</gene>
<feature type="domain" description="C2" evidence="2">
    <location>
        <begin position="903"/>
        <end position="1017"/>
    </location>
</feature>
<accession>A0A6G1IFJ5</accession>
<evidence type="ECO:0000256" key="1">
    <source>
        <dbReference type="SAM" id="MobiDB-lite"/>
    </source>
</evidence>
<dbReference type="Gene3D" id="1.10.357.50">
    <property type="match status" value="1"/>
</dbReference>
<dbReference type="PROSITE" id="PS51259">
    <property type="entry name" value="MHD2"/>
    <property type="match status" value="1"/>
</dbReference>
<dbReference type="CDD" id="cd04043">
    <property type="entry name" value="C2_Munc13_fungal"/>
    <property type="match status" value="1"/>
</dbReference>
<organism evidence="5 6">
    <name type="scientific">Lentithecium fluviatile CBS 122367</name>
    <dbReference type="NCBI Taxonomy" id="1168545"/>
    <lineage>
        <taxon>Eukaryota</taxon>
        <taxon>Fungi</taxon>
        <taxon>Dikarya</taxon>
        <taxon>Ascomycota</taxon>
        <taxon>Pezizomycotina</taxon>
        <taxon>Dothideomycetes</taxon>
        <taxon>Pleosporomycetidae</taxon>
        <taxon>Pleosporales</taxon>
        <taxon>Massarineae</taxon>
        <taxon>Lentitheciaceae</taxon>
        <taxon>Lentithecium</taxon>
    </lineage>
</organism>
<dbReference type="InterPro" id="IPR052811">
    <property type="entry name" value="Glucose_resp_signaling"/>
</dbReference>
<dbReference type="Pfam" id="PF06292">
    <property type="entry name" value="MUN"/>
    <property type="match status" value="2"/>
</dbReference>
<dbReference type="SUPFAM" id="SSF49562">
    <property type="entry name" value="C2 domain (Calcium/lipid-binding domain, CaLB)"/>
    <property type="match status" value="1"/>
</dbReference>
<feature type="domain" description="MHD1" evidence="3">
    <location>
        <begin position="696"/>
        <end position="820"/>
    </location>
</feature>
<reference evidence="5" key="1">
    <citation type="journal article" date="2020" name="Stud. Mycol.">
        <title>101 Dothideomycetes genomes: a test case for predicting lifestyles and emergence of pathogens.</title>
        <authorList>
            <person name="Haridas S."/>
            <person name="Albert R."/>
            <person name="Binder M."/>
            <person name="Bloem J."/>
            <person name="Labutti K."/>
            <person name="Salamov A."/>
            <person name="Andreopoulos B."/>
            <person name="Baker S."/>
            <person name="Barry K."/>
            <person name="Bills G."/>
            <person name="Bluhm B."/>
            <person name="Cannon C."/>
            <person name="Castanera R."/>
            <person name="Culley D."/>
            <person name="Daum C."/>
            <person name="Ezra D."/>
            <person name="Gonzalez J."/>
            <person name="Henrissat B."/>
            <person name="Kuo A."/>
            <person name="Liang C."/>
            <person name="Lipzen A."/>
            <person name="Lutzoni F."/>
            <person name="Magnuson J."/>
            <person name="Mondo S."/>
            <person name="Nolan M."/>
            <person name="Ohm R."/>
            <person name="Pangilinan J."/>
            <person name="Park H.-J."/>
            <person name="Ramirez L."/>
            <person name="Alfaro M."/>
            <person name="Sun H."/>
            <person name="Tritt A."/>
            <person name="Yoshinaga Y."/>
            <person name="Zwiers L.-H."/>
            <person name="Turgeon B."/>
            <person name="Goodwin S."/>
            <person name="Spatafora J."/>
            <person name="Crous P."/>
            <person name="Grigoriev I."/>
        </authorList>
    </citation>
    <scope>NUCLEOTIDE SEQUENCE</scope>
    <source>
        <strain evidence="5">CBS 122367</strain>
    </source>
</reference>
<proteinExistence type="predicted"/>
<dbReference type="SMART" id="SM00239">
    <property type="entry name" value="C2"/>
    <property type="match status" value="1"/>
</dbReference>
<dbReference type="InterPro" id="IPR000008">
    <property type="entry name" value="C2_dom"/>
</dbReference>
<keyword evidence="6" id="KW-1185">Reference proteome</keyword>
<evidence type="ECO:0000313" key="5">
    <source>
        <dbReference type="EMBL" id="KAF2676996.1"/>
    </source>
</evidence>
<dbReference type="Gene3D" id="2.60.40.150">
    <property type="entry name" value="C2 domain"/>
    <property type="match status" value="1"/>
</dbReference>
<name>A0A6G1IFJ5_9PLEO</name>
<protein>
    <recommendedName>
        <fullName evidence="7">C2 domain-containing protein</fullName>
    </recommendedName>
</protein>
<evidence type="ECO:0000313" key="6">
    <source>
        <dbReference type="Proteomes" id="UP000799291"/>
    </source>
</evidence>
<evidence type="ECO:0000259" key="2">
    <source>
        <dbReference type="PROSITE" id="PS50004"/>
    </source>
</evidence>
<evidence type="ECO:0000259" key="3">
    <source>
        <dbReference type="PROSITE" id="PS51258"/>
    </source>
</evidence>
<dbReference type="OrthoDB" id="2015333at2759"/>
<feature type="domain" description="MHD2" evidence="4">
    <location>
        <begin position="1112"/>
        <end position="1233"/>
    </location>
</feature>
<feature type="compositionally biased region" description="Polar residues" evidence="1">
    <location>
        <begin position="1"/>
        <end position="15"/>
    </location>
</feature>